<feature type="transmembrane region" description="Helical" evidence="6">
    <location>
        <begin position="420"/>
        <end position="441"/>
    </location>
</feature>
<keyword evidence="3 6" id="KW-0812">Transmembrane</keyword>
<keyword evidence="8" id="KW-1185">Reference proteome</keyword>
<dbReference type="EMBL" id="JAOYFB010000036">
    <property type="protein sequence ID" value="KAK4018996.1"/>
    <property type="molecule type" value="Genomic_DNA"/>
</dbReference>
<proteinExistence type="predicted"/>
<feature type="transmembrane region" description="Helical" evidence="6">
    <location>
        <begin position="266"/>
        <end position="292"/>
    </location>
</feature>
<accession>A0ABR0A1F2</accession>
<evidence type="ECO:0000256" key="6">
    <source>
        <dbReference type="SAM" id="Phobius"/>
    </source>
</evidence>
<evidence type="ECO:0000256" key="4">
    <source>
        <dbReference type="ARBA" id="ARBA00022989"/>
    </source>
</evidence>
<keyword evidence="4 6" id="KW-1133">Transmembrane helix</keyword>
<reference evidence="7 8" key="1">
    <citation type="journal article" date="2023" name="Nucleic Acids Res.">
        <title>The hologenome of Daphnia magna reveals possible DNA methylation and microbiome-mediated evolution of the host genome.</title>
        <authorList>
            <person name="Chaturvedi A."/>
            <person name="Li X."/>
            <person name="Dhandapani V."/>
            <person name="Marshall H."/>
            <person name="Kissane S."/>
            <person name="Cuenca-Cambronero M."/>
            <person name="Asole G."/>
            <person name="Calvet F."/>
            <person name="Ruiz-Romero M."/>
            <person name="Marangio P."/>
            <person name="Guigo R."/>
            <person name="Rago D."/>
            <person name="Mirbahai L."/>
            <person name="Eastwood N."/>
            <person name="Colbourne J.K."/>
            <person name="Zhou J."/>
            <person name="Mallon E."/>
            <person name="Orsini L."/>
        </authorList>
    </citation>
    <scope>NUCLEOTIDE SEQUENCE [LARGE SCALE GENOMIC DNA]</scope>
    <source>
        <strain evidence="7">LRV0_1</strain>
    </source>
</reference>
<evidence type="ECO:0000313" key="8">
    <source>
        <dbReference type="Proteomes" id="UP001234178"/>
    </source>
</evidence>
<feature type="transmembrane region" description="Helical" evidence="6">
    <location>
        <begin position="72"/>
        <end position="93"/>
    </location>
</feature>
<sequence>MHQHFNRMDNIKMMKRNAMIFDHLCRASSELNSIFSLPALFVLAIKFVTVISTTFAYTYRFIVTNILLENAIWIYSFLCVTESIRILILLSAADMPVKQVRLLHERVTAMSLSGFAKTIAEKITMMILLVQVDEDRVHLSAGGLFKVGAHLIPALHPFVSLCQACGLIPYTMKRNSTSGKFELVVGVRFLSDDLQDVLWTDRNIPITLIILSGVTSSSFLAQLLSSRWIALNYRHLDNAVKAVQEVERLFGEKFLLEHKSSIMTRFVAGFAAVMTTAIVAILSMGPLFVILLPENVNVFSLTAMFMILASVNVMFDSSLLFVHISYYITAYYIQLISFRLKKEDHDEFQQAVHKGTDQIKMMKQNALIFDHLCRASSELNSIFSLPAFFLLSIKFVTVISTAFAYTQSFIYRNAILENAIWIYPFLFLTESVRIFFLLAAADMPVHQVRVLHERVTTMSLSGFSKTMAEKIAVSFFILSAS</sequence>
<comment type="subcellular location">
    <subcellularLocation>
        <location evidence="1">Cell membrane</location>
        <topology evidence="1">Multi-pass membrane protein</topology>
    </subcellularLocation>
</comment>
<evidence type="ECO:0008006" key="9">
    <source>
        <dbReference type="Google" id="ProtNLM"/>
    </source>
</evidence>
<dbReference type="InterPro" id="IPR013604">
    <property type="entry name" value="7TM_chemorcpt"/>
</dbReference>
<protein>
    <recommendedName>
        <fullName evidence="9">Odorant receptor</fullName>
    </recommendedName>
</protein>
<feature type="transmembrane region" description="Helical" evidence="6">
    <location>
        <begin position="382"/>
        <end position="405"/>
    </location>
</feature>
<evidence type="ECO:0000256" key="2">
    <source>
        <dbReference type="ARBA" id="ARBA00022475"/>
    </source>
</evidence>
<gene>
    <name evidence="7" type="ORF">OUZ56_001031</name>
</gene>
<evidence type="ECO:0000256" key="3">
    <source>
        <dbReference type="ARBA" id="ARBA00022692"/>
    </source>
</evidence>
<evidence type="ECO:0000313" key="7">
    <source>
        <dbReference type="EMBL" id="KAK4018996.1"/>
    </source>
</evidence>
<evidence type="ECO:0000256" key="1">
    <source>
        <dbReference type="ARBA" id="ARBA00004651"/>
    </source>
</evidence>
<evidence type="ECO:0000256" key="5">
    <source>
        <dbReference type="ARBA" id="ARBA00023136"/>
    </source>
</evidence>
<dbReference type="Pfam" id="PF08395">
    <property type="entry name" value="7tm_7"/>
    <property type="match status" value="1"/>
</dbReference>
<keyword evidence="2" id="KW-1003">Cell membrane</keyword>
<name>A0ABR0A1F2_9CRUS</name>
<comment type="caution">
    <text evidence="7">The sequence shown here is derived from an EMBL/GenBank/DDBJ whole genome shotgun (WGS) entry which is preliminary data.</text>
</comment>
<feature type="transmembrane region" description="Helical" evidence="6">
    <location>
        <begin position="304"/>
        <end position="333"/>
    </location>
</feature>
<dbReference type="Proteomes" id="UP001234178">
    <property type="component" value="Unassembled WGS sequence"/>
</dbReference>
<keyword evidence="5 6" id="KW-0472">Membrane</keyword>
<organism evidence="7 8">
    <name type="scientific">Daphnia magna</name>
    <dbReference type="NCBI Taxonomy" id="35525"/>
    <lineage>
        <taxon>Eukaryota</taxon>
        <taxon>Metazoa</taxon>
        <taxon>Ecdysozoa</taxon>
        <taxon>Arthropoda</taxon>
        <taxon>Crustacea</taxon>
        <taxon>Branchiopoda</taxon>
        <taxon>Diplostraca</taxon>
        <taxon>Cladocera</taxon>
        <taxon>Anomopoda</taxon>
        <taxon>Daphniidae</taxon>
        <taxon>Daphnia</taxon>
    </lineage>
</organism>